<evidence type="ECO:0000313" key="2">
    <source>
        <dbReference type="EMBL" id="KAJ8287721.1"/>
    </source>
</evidence>
<dbReference type="EMBL" id="JAFJMO010000001">
    <property type="protein sequence ID" value="KAJ8287721.1"/>
    <property type="molecule type" value="Genomic_DNA"/>
</dbReference>
<gene>
    <name evidence="2" type="ORF">COCON_G00003800</name>
</gene>
<feature type="compositionally biased region" description="Basic residues" evidence="1">
    <location>
        <begin position="75"/>
        <end position="85"/>
    </location>
</feature>
<feature type="compositionally biased region" description="Basic and acidic residues" evidence="1">
    <location>
        <begin position="234"/>
        <end position="246"/>
    </location>
</feature>
<feature type="region of interest" description="Disordered" evidence="1">
    <location>
        <begin position="175"/>
        <end position="284"/>
    </location>
</feature>
<keyword evidence="3" id="KW-1185">Reference proteome</keyword>
<organism evidence="2 3">
    <name type="scientific">Conger conger</name>
    <name type="common">Conger eel</name>
    <name type="synonym">Muraena conger</name>
    <dbReference type="NCBI Taxonomy" id="82655"/>
    <lineage>
        <taxon>Eukaryota</taxon>
        <taxon>Metazoa</taxon>
        <taxon>Chordata</taxon>
        <taxon>Craniata</taxon>
        <taxon>Vertebrata</taxon>
        <taxon>Euteleostomi</taxon>
        <taxon>Actinopterygii</taxon>
        <taxon>Neopterygii</taxon>
        <taxon>Teleostei</taxon>
        <taxon>Anguilliformes</taxon>
        <taxon>Congridae</taxon>
        <taxon>Conger</taxon>
    </lineage>
</organism>
<feature type="compositionally biased region" description="Polar residues" evidence="1">
    <location>
        <begin position="192"/>
        <end position="201"/>
    </location>
</feature>
<comment type="caution">
    <text evidence="2">The sequence shown here is derived from an EMBL/GenBank/DDBJ whole genome shotgun (WGS) entry which is preliminary data.</text>
</comment>
<feature type="compositionally biased region" description="Basic and acidic residues" evidence="1">
    <location>
        <begin position="86"/>
        <end position="96"/>
    </location>
</feature>
<feature type="compositionally biased region" description="Basic residues" evidence="1">
    <location>
        <begin position="210"/>
        <end position="228"/>
    </location>
</feature>
<protein>
    <submittedName>
        <fullName evidence="2">Uncharacterized protein</fullName>
    </submittedName>
</protein>
<accession>A0A9Q1E171</accession>
<feature type="region of interest" description="Disordered" evidence="1">
    <location>
        <begin position="55"/>
        <end position="117"/>
    </location>
</feature>
<dbReference type="AlphaFoldDB" id="A0A9Q1E171"/>
<evidence type="ECO:0000256" key="1">
    <source>
        <dbReference type="SAM" id="MobiDB-lite"/>
    </source>
</evidence>
<evidence type="ECO:0000313" key="3">
    <source>
        <dbReference type="Proteomes" id="UP001152803"/>
    </source>
</evidence>
<sequence>MVTFFYSLTSKLLNQQLAEPFRMNHKHCRLLTDRQNVLHVFAKHTKSQRDVRVVPDCNSDSSRAKKTARSGNTSKVKRLKTRKERSRMTGERRQDIHPPCCHQTPGRRGYAEDRPRPRAGDCAALAARLCSALQLPMLCRRNLLSESREALLQALQGSHGPRLTENLLRLRQHVSRRRGPSPEVHGGDHGNDSTSDTQTSGYREDVAGLKKSRPSAHRATSSRRRRKQLFPQKVEPHHPEPQHKDTAMQWNPSVMELAGDPSGEFPQTDSPPPDHWSFPRMRLY</sequence>
<name>A0A9Q1E171_CONCO</name>
<proteinExistence type="predicted"/>
<dbReference type="Proteomes" id="UP001152803">
    <property type="component" value="Unassembled WGS sequence"/>
</dbReference>
<dbReference type="OrthoDB" id="8947257at2759"/>
<reference evidence="2" key="1">
    <citation type="journal article" date="2023" name="Science">
        <title>Genome structures resolve the early diversification of teleost fishes.</title>
        <authorList>
            <person name="Parey E."/>
            <person name="Louis A."/>
            <person name="Montfort J."/>
            <person name="Bouchez O."/>
            <person name="Roques C."/>
            <person name="Iampietro C."/>
            <person name="Lluch J."/>
            <person name="Castinel A."/>
            <person name="Donnadieu C."/>
            <person name="Desvignes T."/>
            <person name="Floi Bucao C."/>
            <person name="Jouanno E."/>
            <person name="Wen M."/>
            <person name="Mejri S."/>
            <person name="Dirks R."/>
            <person name="Jansen H."/>
            <person name="Henkel C."/>
            <person name="Chen W.J."/>
            <person name="Zahm M."/>
            <person name="Cabau C."/>
            <person name="Klopp C."/>
            <person name="Thompson A.W."/>
            <person name="Robinson-Rechavi M."/>
            <person name="Braasch I."/>
            <person name="Lecointre G."/>
            <person name="Bobe J."/>
            <person name="Postlethwait J.H."/>
            <person name="Berthelot C."/>
            <person name="Roest Crollius H."/>
            <person name="Guiguen Y."/>
        </authorList>
    </citation>
    <scope>NUCLEOTIDE SEQUENCE</scope>
    <source>
        <strain evidence="2">Concon-B</strain>
    </source>
</reference>